<feature type="signal peptide" evidence="2">
    <location>
        <begin position="1"/>
        <end position="19"/>
    </location>
</feature>
<accession>A0ABQ9DGE9</accession>
<gene>
    <name evidence="3" type="ORF">WISP_61687</name>
</gene>
<evidence type="ECO:0000313" key="4">
    <source>
        <dbReference type="Proteomes" id="UP001145742"/>
    </source>
</evidence>
<evidence type="ECO:0000313" key="3">
    <source>
        <dbReference type="EMBL" id="KAJ7417985.1"/>
    </source>
</evidence>
<proteinExistence type="predicted"/>
<feature type="chain" id="PRO_5047245989" evidence="2">
    <location>
        <begin position="20"/>
        <end position="303"/>
    </location>
</feature>
<feature type="region of interest" description="Disordered" evidence="1">
    <location>
        <begin position="80"/>
        <end position="99"/>
    </location>
</feature>
<keyword evidence="2" id="KW-0732">Signal</keyword>
<sequence length="303" mass="34151">MFLFSLFLHFMFLFGTVFSPLFDHSQEVYGVLELENVLVPLLQALGFQSTGTKDSDKRQLNATLTPDHIKSRELRRVSPSYYLDGRPPGNTEGCSVGSSPEDFTVTVQARLAMADEPLELKGGASSAHAVPHLKNPLCRLEGHTHVGRALPKFSFTKPSHDDDESDKPCMPVLDKNQGVTRIEAMLMRTQLLWAGHVSRMEDHRLLKIVLYGELATGCCKRGAPKRRCKDSLKQHLSLGHIDCHQWSTLASNWDSWRHTIHEAAASFENARRVSLEEKRQCRKNCSSPVLPKEMFHCAFCDHT</sequence>
<dbReference type="EMBL" id="WHWB01033707">
    <property type="protein sequence ID" value="KAJ7417985.1"/>
    <property type="molecule type" value="Genomic_DNA"/>
</dbReference>
<name>A0ABQ9DGE9_9PASS</name>
<evidence type="ECO:0000256" key="1">
    <source>
        <dbReference type="SAM" id="MobiDB-lite"/>
    </source>
</evidence>
<evidence type="ECO:0000256" key="2">
    <source>
        <dbReference type="SAM" id="SignalP"/>
    </source>
</evidence>
<protein>
    <submittedName>
        <fullName evidence="3">Uncharacterized protein</fullName>
    </submittedName>
</protein>
<dbReference type="Proteomes" id="UP001145742">
    <property type="component" value="Unassembled WGS sequence"/>
</dbReference>
<keyword evidence="4" id="KW-1185">Reference proteome</keyword>
<comment type="caution">
    <text evidence="3">The sequence shown here is derived from an EMBL/GenBank/DDBJ whole genome shotgun (WGS) entry which is preliminary data.</text>
</comment>
<reference evidence="3" key="1">
    <citation type="submission" date="2019-10" db="EMBL/GenBank/DDBJ databases">
        <authorList>
            <person name="Soares A.E.R."/>
            <person name="Aleixo A."/>
            <person name="Schneider P."/>
            <person name="Miyaki C.Y."/>
            <person name="Schneider M.P."/>
            <person name="Mello C."/>
            <person name="Vasconcelos A.T.R."/>
        </authorList>
    </citation>
    <scope>NUCLEOTIDE SEQUENCE</scope>
    <source>
        <tissue evidence="3">Muscle</tissue>
    </source>
</reference>
<organism evidence="3 4">
    <name type="scientific">Willisornis vidua</name>
    <name type="common">Xingu scale-backed antbird</name>
    <dbReference type="NCBI Taxonomy" id="1566151"/>
    <lineage>
        <taxon>Eukaryota</taxon>
        <taxon>Metazoa</taxon>
        <taxon>Chordata</taxon>
        <taxon>Craniata</taxon>
        <taxon>Vertebrata</taxon>
        <taxon>Euteleostomi</taxon>
        <taxon>Archelosauria</taxon>
        <taxon>Archosauria</taxon>
        <taxon>Dinosauria</taxon>
        <taxon>Saurischia</taxon>
        <taxon>Theropoda</taxon>
        <taxon>Coelurosauria</taxon>
        <taxon>Aves</taxon>
        <taxon>Neognathae</taxon>
        <taxon>Neoaves</taxon>
        <taxon>Telluraves</taxon>
        <taxon>Australaves</taxon>
        <taxon>Passeriformes</taxon>
        <taxon>Thamnophilidae</taxon>
        <taxon>Willisornis</taxon>
    </lineage>
</organism>